<dbReference type="KEGG" id="gey:QMQ05_01375"/>
<evidence type="ECO:0000313" key="5">
    <source>
        <dbReference type="EMBL" id="XAO46226.1"/>
    </source>
</evidence>
<dbReference type="SUPFAM" id="SSF51735">
    <property type="entry name" value="NAD(P)-binding Rossmann-fold domains"/>
    <property type="match status" value="1"/>
</dbReference>
<dbReference type="Gene3D" id="3.40.50.720">
    <property type="entry name" value="NAD(P)-binding Rossmann-like Domain"/>
    <property type="match status" value="1"/>
</dbReference>
<dbReference type="InterPro" id="IPR020904">
    <property type="entry name" value="Sc_DH/Rdtase_CS"/>
</dbReference>
<protein>
    <submittedName>
        <fullName evidence="5">SDR family oxidoreductase</fullName>
        <ecNumber evidence="5">1.-.-.-</ecNumber>
    </submittedName>
</protein>
<evidence type="ECO:0000313" key="6">
    <source>
        <dbReference type="Proteomes" id="UP001486888"/>
    </source>
</evidence>
<dbReference type="PRINTS" id="PR00081">
    <property type="entry name" value="GDHRDH"/>
</dbReference>
<comment type="similarity">
    <text evidence="1">Belongs to the short-chain dehydrogenases/reductases (SDR) family.</text>
</comment>
<dbReference type="PRINTS" id="PR00080">
    <property type="entry name" value="SDRFAMILY"/>
</dbReference>
<dbReference type="InterPro" id="IPR036291">
    <property type="entry name" value="NAD(P)-bd_dom_sf"/>
</dbReference>
<dbReference type="InterPro" id="IPR002347">
    <property type="entry name" value="SDR_fam"/>
</dbReference>
<dbReference type="PANTHER" id="PTHR24321">
    <property type="entry name" value="DEHYDROGENASES, SHORT CHAIN"/>
    <property type="match status" value="1"/>
</dbReference>
<dbReference type="AlphaFoldDB" id="A0AAU6WE35"/>
<dbReference type="PROSITE" id="PS00061">
    <property type="entry name" value="ADH_SHORT"/>
    <property type="match status" value="1"/>
</dbReference>
<dbReference type="SMART" id="SM00822">
    <property type="entry name" value="PKS_KR"/>
    <property type="match status" value="1"/>
</dbReference>
<feature type="domain" description="Ketoreductase" evidence="4">
    <location>
        <begin position="6"/>
        <end position="184"/>
    </location>
</feature>
<keyword evidence="3" id="KW-0520">NAD</keyword>
<evidence type="ECO:0000259" key="4">
    <source>
        <dbReference type="SMART" id="SM00822"/>
    </source>
</evidence>
<dbReference type="EC" id="1.-.-.-" evidence="5"/>
<name>A0AAU6WE35_9MICC</name>
<dbReference type="RefSeq" id="WP_345472370.1">
    <property type="nucleotide sequence ID" value="NZ_CP125942.1"/>
</dbReference>
<dbReference type="EMBL" id="CP125942">
    <property type="protein sequence ID" value="XAO46226.1"/>
    <property type="molecule type" value="Genomic_DNA"/>
</dbReference>
<sequence length="251" mass="26584">MGFNSKVAIVTGATGGIGQQLVAQLISQGAKVVVTGRDASSCALLEERYGDRLSALAGDITATEHCQALVEHAVQRFGGLHLLFNNAGTIPRGTAIETSDEMWDSALAVNLTAAFKLSRAAIEHMRSNGGGTIVNTASAWGLYPGPAHLAYCTAKGALIAMTRSMGRDHATQQIRINAVCPNEVDTPMLRSGFEYRGLDAKKALRELDNTVPLGHVAQPQEIVDAMLFLASEQSRYVTGTVLEVTGAKAVY</sequence>
<dbReference type="Pfam" id="PF13561">
    <property type="entry name" value="adh_short_C2"/>
    <property type="match status" value="1"/>
</dbReference>
<proteinExistence type="inferred from homology"/>
<reference evidence="5 6" key="1">
    <citation type="submission" date="2023-05" db="EMBL/GenBank/DDBJ databases">
        <title>Glutamicibacter sp. B1, complete genome.</title>
        <authorList>
            <person name="Long Y.H."/>
            <person name="Fang T."/>
            <person name="Li X.Y."/>
        </authorList>
    </citation>
    <scope>NUCLEOTIDE SEQUENCE [LARGE SCALE GENOMIC DNA]</scope>
    <source>
        <strain evidence="5 6">B1</strain>
    </source>
</reference>
<dbReference type="GO" id="GO:0016491">
    <property type="term" value="F:oxidoreductase activity"/>
    <property type="evidence" value="ECO:0007669"/>
    <property type="project" value="UniProtKB-KW"/>
</dbReference>
<keyword evidence="6" id="KW-1185">Reference proteome</keyword>
<evidence type="ECO:0000256" key="2">
    <source>
        <dbReference type="ARBA" id="ARBA00023002"/>
    </source>
</evidence>
<dbReference type="Proteomes" id="UP001486888">
    <property type="component" value="Chromosome"/>
</dbReference>
<keyword evidence="2 5" id="KW-0560">Oxidoreductase</keyword>
<evidence type="ECO:0000256" key="3">
    <source>
        <dbReference type="ARBA" id="ARBA00023027"/>
    </source>
</evidence>
<evidence type="ECO:0000256" key="1">
    <source>
        <dbReference type="ARBA" id="ARBA00006484"/>
    </source>
</evidence>
<dbReference type="FunFam" id="3.40.50.720:FF:000084">
    <property type="entry name" value="Short-chain dehydrogenase reductase"/>
    <property type="match status" value="1"/>
</dbReference>
<organism evidence="5 6">
    <name type="scientific">Glutamicibacter ectropisis</name>
    <dbReference type="NCBI Taxonomy" id="3046593"/>
    <lineage>
        <taxon>Bacteria</taxon>
        <taxon>Bacillati</taxon>
        <taxon>Actinomycetota</taxon>
        <taxon>Actinomycetes</taxon>
        <taxon>Micrococcales</taxon>
        <taxon>Micrococcaceae</taxon>
        <taxon>Glutamicibacter</taxon>
    </lineage>
</organism>
<dbReference type="PANTHER" id="PTHR24321:SF8">
    <property type="entry name" value="ESTRADIOL 17-BETA-DEHYDROGENASE 8-RELATED"/>
    <property type="match status" value="1"/>
</dbReference>
<accession>A0AAU6WE35</accession>
<dbReference type="InterPro" id="IPR057326">
    <property type="entry name" value="KR_dom"/>
</dbReference>
<dbReference type="CDD" id="cd05233">
    <property type="entry name" value="SDR_c"/>
    <property type="match status" value="1"/>
</dbReference>
<gene>
    <name evidence="5" type="ORF">QMQ05_01375</name>
</gene>